<dbReference type="EMBL" id="JADCNL010000005">
    <property type="protein sequence ID" value="KAG0479936.1"/>
    <property type="molecule type" value="Genomic_DNA"/>
</dbReference>
<dbReference type="PANTHER" id="PTHR34360">
    <property type="entry name" value="OS08G0519400 PROTEIN"/>
    <property type="match status" value="1"/>
</dbReference>
<evidence type="ECO:0000256" key="2">
    <source>
        <dbReference type="SAM" id="Phobius"/>
    </source>
</evidence>
<evidence type="ECO:0000256" key="3">
    <source>
        <dbReference type="SAM" id="SignalP"/>
    </source>
</evidence>
<evidence type="ECO:0000313" key="5">
    <source>
        <dbReference type="Proteomes" id="UP000636800"/>
    </source>
</evidence>
<evidence type="ECO:0000256" key="1">
    <source>
        <dbReference type="SAM" id="Coils"/>
    </source>
</evidence>
<keyword evidence="5" id="KW-1185">Reference proteome</keyword>
<feature type="transmembrane region" description="Helical" evidence="2">
    <location>
        <begin position="377"/>
        <end position="399"/>
    </location>
</feature>
<protein>
    <submittedName>
        <fullName evidence="4">Uncharacterized protein</fullName>
    </submittedName>
</protein>
<gene>
    <name evidence="4" type="ORF">HPP92_010794</name>
</gene>
<reference evidence="4 5" key="1">
    <citation type="journal article" date="2020" name="Nat. Food">
        <title>A phased Vanilla planifolia genome enables genetic improvement of flavour and production.</title>
        <authorList>
            <person name="Hasing T."/>
            <person name="Tang H."/>
            <person name="Brym M."/>
            <person name="Khazi F."/>
            <person name="Huang T."/>
            <person name="Chambers A.H."/>
        </authorList>
    </citation>
    <scope>NUCLEOTIDE SEQUENCE [LARGE SCALE GENOMIC DNA]</scope>
    <source>
        <tissue evidence="4">Leaf</tissue>
    </source>
</reference>
<evidence type="ECO:0000313" key="4">
    <source>
        <dbReference type="EMBL" id="KAG0479936.1"/>
    </source>
</evidence>
<accession>A0A835V1S2</accession>
<comment type="caution">
    <text evidence="4">The sequence shown here is derived from an EMBL/GenBank/DDBJ whole genome shotgun (WGS) entry which is preliminary data.</text>
</comment>
<dbReference type="OrthoDB" id="418595at2759"/>
<keyword evidence="2" id="KW-1133">Transmembrane helix</keyword>
<organism evidence="4 5">
    <name type="scientific">Vanilla planifolia</name>
    <name type="common">Vanilla</name>
    <dbReference type="NCBI Taxonomy" id="51239"/>
    <lineage>
        <taxon>Eukaryota</taxon>
        <taxon>Viridiplantae</taxon>
        <taxon>Streptophyta</taxon>
        <taxon>Embryophyta</taxon>
        <taxon>Tracheophyta</taxon>
        <taxon>Spermatophyta</taxon>
        <taxon>Magnoliopsida</taxon>
        <taxon>Liliopsida</taxon>
        <taxon>Asparagales</taxon>
        <taxon>Orchidaceae</taxon>
        <taxon>Vanilloideae</taxon>
        <taxon>Vanilleae</taxon>
        <taxon>Vanilla</taxon>
    </lineage>
</organism>
<dbReference type="AlphaFoldDB" id="A0A835V1S2"/>
<keyword evidence="2" id="KW-0472">Membrane</keyword>
<feature type="signal peptide" evidence="3">
    <location>
        <begin position="1"/>
        <end position="22"/>
    </location>
</feature>
<dbReference type="Proteomes" id="UP000636800">
    <property type="component" value="Chromosome 5"/>
</dbReference>
<dbReference type="Gene3D" id="1.10.287.1490">
    <property type="match status" value="1"/>
</dbReference>
<sequence length="410" mass="47422">MATSKLLIASLAVALMVYFVVADSETEKLRSRISALESSISDVIQEIKRKDDIISKFELLAKKKFEKIDSLQREIDLVQKNGASDVQVAMEKAQNQFSELQKQINRLRSDIKEQATKRASLETQAYEADKKEQELVLKLDNIQKVYDEQKLRVRNTEHALQKAEEELMKVQLEAASKSEQLIENQEVCILCWLTLHVIRGQEKAATYWNNYGKPTISVLFQKVSEKSARLQTWTESNLHLARAKLVPSAKEKIWRCVHSIQPHGQVIFTKSIEVYRVSKESIMNHIVHARELADPYLQFQEAKNMSKLYVDHIANLAKRHIERLLLALNSYDKHAVHSYKKFVTTLTSCHDQVRASIHEHLEKSELTKPLATTQLEWFLASALLALPLFFLYRLLWACFCEKTMKIKRFA</sequence>
<keyword evidence="2" id="KW-0812">Transmembrane</keyword>
<keyword evidence="3" id="KW-0732">Signal</keyword>
<feature type="coiled-coil region" evidence="1">
    <location>
        <begin position="61"/>
        <end position="180"/>
    </location>
</feature>
<feature type="chain" id="PRO_5032331094" evidence="3">
    <location>
        <begin position="23"/>
        <end position="410"/>
    </location>
</feature>
<name>A0A835V1S2_VANPL</name>
<proteinExistence type="predicted"/>
<dbReference type="PANTHER" id="PTHR34360:SF1">
    <property type="entry name" value="OS08G0519400 PROTEIN"/>
    <property type="match status" value="1"/>
</dbReference>
<keyword evidence="1" id="KW-0175">Coiled coil</keyword>